<evidence type="ECO:0000256" key="3">
    <source>
        <dbReference type="ARBA" id="ARBA00012295"/>
    </source>
</evidence>
<dbReference type="RefSeq" id="XP_001422225.1">
    <property type="nucleotide sequence ID" value="XM_001422188.1"/>
</dbReference>
<evidence type="ECO:0000256" key="16">
    <source>
        <dbReference type="ARBA" id="ARBA00083647"/>
    </source>
</evidence>
<keyword evidence="10" id="KW-0368">Histidine biosynthesis</keyword>
<dbReference type="GO" id="GO:0006164">
    <property type="term" value="P:purine nucleotide biosynthetic process"/>
    <property type="evidence" value="ECO:0007669"/>
    <property type="project" value="UniProtKB-KW"/>
</dbReference>
<evidence type="ECO:0000256" key="4">
    <source>
        <dbReference type="ARBA" id="ARBA00022563"/>
    </source>
</evidence>
<dbReference type="Gene3D" id="3.40.50.300">
    <property type="entry name" value="P-loop containing nucleotide triphosphate hydrolases"/>
    <property type="match status" value="2"/>
</dbReference>
<evidence type="ECO:0000256" key="6">
    <source>
        <dbReference type="ARBA" id="ARBA00022605"/>
    </source>
</evidence>
<dbReference type="OrthoDB" id="5126881at2759"/>
<dbReference type="GO" id="GO:0009086">
    <property type="term" value="P:methionine biosynthetic process"/>
    <property type="evidence" value="ECO:0007669"/>
    <property type="project" value="UniProtKB-KW"/>
</dbReference>
<dbReference type="GO" id="GO:0046655">
    <property type="term" value="P:folic acid metabolic process"/>
    <property type="evidence" value="ECO:0007669"/>
    <property type="project" value="UniProtKB-ARBA"/>
</dbReference>
<evidence type="ECO:0000256" key="13">
    <source>
        <dbReference type="ARBA" id="ARBA00052194"/>
    </source>
</evidence>
<evidence type="ECO:0000256" key="14">
    <source>
        <dbReference type="ARBA" id="ARBA00061363"/>
    </source>
</evidence>
<dbReference type="HAMAP" id="MF_01543">
    <property type="entry name" value="FTHFS"/>
    <property type="match status" value="1"/>
</dbReference>
<keyword evidence="8" id="KW-0658">Purine biosynthesis</keyword>
<evidence type="ECO:0000256" key="12">
    <source>
        <dbReference type="ARBA" id="ARBA00049033"/>
    </source>
</evidence>
<dbReference type="Pfam" id="PF01268">
    <property type="entry name" value="FTHFS"/>
    <property type="match status" value="1"/>
</dbReference>
<proteinExistence type="inferred from homology"/>
<evidence type="ECO:0000256" key="1">
    <source>
        <dbReference type="ARBA" id="ARBA00004777"/>
    </source>
</evidence>
<evidence type="ECO:0000256" key="9">
    <source>
        <dbReference type="ARBA" id="ARBA00022840"/>
    </source>
</evidence>
<dbReference type="EC" id="6.3.4.3" evidence="3"/>
<dbReference type="Gene3D" id="3.30.1510.10">
    <property type="entry name" value="Domain 2, N(10)-formyltetrahydrofolate synthetase"/>
    <property type="match status" value="1"/>
</dbReference>
<comment type="catalytic activity">
    <reaction evidence="12">
        <text>(6S)-5,6,7,8-tetrahydrofolate + formate + ATP = (6R)-10-formyltetrahydrofolate + ADP + phosphate</text>
        <dbReference type="Rhea" id="RHEA:20221"/>
        <dbReference type="ChEBI" id="CHEBI:15740"/>
        <dbReference type="ChEBI" id="CHEBI:30616"/>
        <dbReference type="ChEBI" id="CHEBI:43474"/>
        <dbReference type="ChEBI" id="CHEBI:57453"/>
        <dbReference type="ChEBI" id="CHEBI:195366"/>
        <dbReference type="ChEBI" id="CHEBI:456216"/>
        <dbReference type="EC" id="6.3.4.3"/>
    </reaction>
</comment>
<dbReference type="AlphaFoldDB" id="A4S9T0"/>
<evidence type="ECO:0000256" key="5">
    <source>
        <dbReference type="ARBA" id="ARBA00022598"/>
    </source>
</evidence>
<dbReference type="GO" id="GO:0004329">
    <property type="term" value="F:formate-tetrahydrofolate ligase activity"/>
    <property type="evidence" value="ECO:0007669"/>
    <property type="project" value="UniProtKB-EC"/>
</dbReference>
<dbReference type="GO" id="GO:0016787">
    <property type="term" value="F:hydrolase activity"/>
    <property type="evidence" value="ECO:0007669"/>
    <property type="project" value="UniProtKB-ARBA"/>
</dbReference>
<dbReference type="FunFam" id="3.40.50.300:FF:000245">
    <property type="entry name" value="C-1-tetrahydrofolate synthase, cytoplasmic"/>
    <property type="match status" value="1"/>
</dbReference>
<dbReference type="CDD" id="cd00477">
    <property type="entry name" value="FTHFS"/>
    <property type="match status" value="1"/>
</dbReference>
<evidence type="ECO:0000256" key="8">
    <source>
        <dbReference type="ARBA" id="ARBA00022755"/>
    </source>
</evidence>
<protein>
    <recommendedName>
        <fullName evidence="15">Formate--tetrahydrofolate ligase</fullName>
        <ecNumber evidence="3">6.3.4.3</ecNumber>
    </recommendedName>
    <alternativeName>
        <fullName evidence="16">10-formyletrahydrofolate synthetase</fullName>
    </alternativeName>
</protein>
<dbReference type="InterPro" id="IPR027417">
    <property type="entry name" value="P-loop_NTPase"/>
</dbReference>
<dbReference type="FunFam" id="3.10.410.10:FF:000001">
    <property type="entry name" value="Putative formate--tetrahydrofolate ligase"/>
    <property type="match status" value="1"/>
</dbReference>
<dbReference type="InterPro" id="IPR000559">
    <property type="entry name" value="Formate_THF_ligase"/>
</dbReference>
<comment type="subunit">
    <text evidence="2">Homodimer.</text>
</comment>
<evidence type="ECO:0000313" key="18">
    <source>
        <dbReference type="Proteomes" id="UP000001568"/>
    </source>
</evidence>
<dbReference type="GO" id="GO:0035999">
    <property type="term" value="P:tetrahydrofolate interconversion"/>
    <property type="evidence" value="ECO:0007669"/>
    <property type="project" value="UniProtKB-UniPathway"/>
</dbReference>
<dbReference type="InterPro" id="IPR020628">
    <property type="entry name" value="Formate_THF_ligase_CS"/>
</dbReference>
<dbReference type="PROSITE" id="PS00722">
    <property type="entry name" value="FTHFS_2"/>
    <property type="match status" value="1"/>
</dbReference>
<dbReference type="HOGENOM" id="CLU_003601_3_3_1"/>
<organism evidence="17 18">
    <name type="scientific">Ostreococcus lucimarinus (strain CCE9901)</name>
    <dbReference type="NCBI Taxonomy" id="436017"/>
    <lineage>
        <taxon>Eukaryota</taxon>
        <taxon>Viridiplantae</taxon>
        <taxon>Chlorophyta</taxon>
        <taxon>Mamiellophyceae</taxon>
        <taxon>Mamiellales</taxon>
        <taxon>Bathycoccaceae</taxon>
        <taxon>Ostreococcus</taxon>
    </lineage>
</organism>
<dbReference type="Gene3D" id="3.10.410.10">
    <property type="entry name" value="Formyltetrahydrofolate synthetase, domain 3"/>
    <property type="match status" value="1"/>
</dbReference>
<dbReference type="eggNOG" id="ENOG502QSVW">
    <property type="taxonomic scope" value="Eukaryota"/>
</dbReference>
<evidence type="ECO:0000256" key="10">
    <source>
        <dbReference type="ARBA" id="ARBA00023102"/>
    </source>
</evidence>
<evidence type="ECO:0000256" key="7">
    <source>
        <dbReference type="ARBA" id="ARBA00022741"/>
    </source>
</evidence>
<name>A4S9T0_OSTLU</name>
<dbReference type="GeneID" id="5006178"/>
<dbReference type="GO" id="GO:0005829">
    <property type="term" value="C:cytosol"/>
    <property type="evidence" value="ECO:0007669"/>
    <property type="project" value="UniProtKB-ARBA"/>
</dbReference>
<dbReference type="GO" id="GO:0000105">
    <property type="term" value="P:L-histidine biosynthetic process"/>
    <property type="evidence" value="ECO:0007669"/>
    <property type="project" value="UniProtKB-KW"/>
</dbReference>
<dbReference type="KEGG" id="olu:OSTLU_28303"/>
<dbReference type="EMBL" id="CP000597">
    <property type="protein sequence ID" value="ABP00542.1"/>
    <property type="molecule type" value="Genomic_DNA"/>
</dbReference>
<keyword evidence="18" id="KW-1185">Reference proteome</keyword>
<dbReference type="GO" id="GO:0009257">
    <property type="term" value="P:10-formyltetrahydrofolate biosynthetic process"/>
    <property type="evidence" value="ECO:0007669"/>
    <property type="project" value="UniProtKB-ARBA"/>
</dbReference>
<evidence type="ECO:0000256" key="2">
    <source>
        <dbReference type="ARBA" id="ARBA00011738"/>
    </source>
</evidence>
<dbReference type="Proteomes" id="UP000001568">
    <property type="component" value="Chromosome 17"/>
</dbReference>
<sequence length="662" mass="70751">MTIERASEARYDFGARRLEEVTTPTPSDIEIASAAKALPIREIAEKMCGLTEDDYEMYGRYKAKLSEKLSSTLGGREGEGDGPTCDATAGHGYYVVTAGITPTPLGEGKSTTTIGLVQAMQAHTNARAVACIRQPSMGPTFGIKGGAAGGGYSQVIPMEEMNLHLTGDIHAIGVANNLLAAAVDARVFHESTQSDEALWKRLMPQAKDGSRKFSAIMFKRLKKLGIDKTNPDDLTEEERNKFVRLDIDPERITWRRVVDMNDRFLREITVGESPTEKGKTRKTGFDITVASEIMAVLAMTTSLADMENRLGNMVVGPARDGTPVTCDDLGVTGALMALMRDAIKPTLMQTLEATPVLVHAGPFANIASGNSSIIADQIGLSMVGKGGFVVTEAGFGADIGLEKFVNLKCRKSGLKPNCAVIVATVRALKCHGGGPPVTAGKPLDHSYTTENVDMVREGMCNLVRHIENTKSFGIPVVVAINAFPTDTEAEHAVIREISLAAGAEDAVLCTHHAHGGKGAVALANAVKAACEANEDCKDFKFGYESSLDIKSKIETVAKNIYKADGVEFSERAEEKIKLFTEQGFGDLPICMAKTQYSFSHDQSLKGAPSGFTLPIGDVRLSAGAGFLVPLVGAFPTIPGLPTRPAYYEISVDTENDQILGLS</sequence>
<dbReference type="GO" id="GO:0004488">
    <property type="term" value="F:methylenetetrahydrofolate dehydrogenase (NADP+) activity"/>
    <property type="evidence" value="ECO:0007669"/>
    <property type="project" value="UniProtKB-EC"/>
</dbReference>
<dbReference type="FunFam" id="3.40.50.300:FF:001522">
    <property type="entry name" value="Probable MIS1-C1-tetrahydrofolate synthase, mitochondrial"/>
    <property type="match status" value="1"/>
</dbReference>
<dbReference type="SUPFAM" id="SSF52540">
    <property type="entry name" value="P-loop containing nucleoside triphosphate hydrolases"/>
    <property type="match status" value="1"/>
</dbReference>
<dbReference type="FunFam" id="1.10.8.770:FF:000001">
    <property type="entry name" value="Methylenetetrahydrofolate dehydrogenase (NADP+ dependent) 1 like"/>
    <property type="match status" value="1"/>
</dbReference>
<reference evidence="17 18" key="1">
    <citation type="journal article" date="2007" name="Proc. Natl. Acad. Sci. U.S.A.">
        <title>The tiny eukaryote Ostreococcus provides genomic insights into the paradox of plankton speciation.</title>
        <authorList>
            <person name="Palenik B."/>
            <person name="Grimwood J."/>
            <person name="Aerts A."/>
            <person name="Rouze P."/>
            <person name="Salamov A."/>
            <person name="Putnam N."/>
            <person name="Dupont C."/>
            <person name="Jorgensen R."/>
            <person name="Derelle E."/>
            <person name="Rombauts S."/>
            <person name="Zhou K."/>
            <person name="Otillar R."/>
            <person name="Merchant S.S."/>
            <person name="Podell S."/>
            <person name="Gaasterland T."/>
            <person name="Napoli C."/>
            <person name="Gendler K."/>
            <person name="Manuell A."/>
            <person name="Tai V."/>
            <person name="Vallon O."/>
            <person name="Piganeau G."/>
            <person name="Jancek S."/>
            <person name="Heijde M."/>
            <person name="Jabbari K."/>
            <person name="Bowler C."/>
            <person name="Lohr M."/>
            <person name="Robbens S."/>
            <person name="Werner G."/>
            <person name="Dubchak I."/>
            <person name="Pazour G.J."/>
            <person name="Ren Q."/>
            <person name="Paulsen I."/>
            <person name="Delwiche C."/>
            <person name="Schmutz J."/>
            <person name="Rokhsar D."/>
            <person name="Van de Peer Y."/>
            <person name="Moreau H."/>
            <person name="Grigoriev I.V."/>
        </authorList>
    </citation>
    <scope>NUCLEOTIDE SEQUENCE [LARGE SCALE GENOMIC DNA]</scope>
    <source>
        <strain evidence="17 18">CCE9901</strain>
    </source>
</reference>
<gene>
    <name evidence="17" type="ORF">OSTLU_28303</name>
</gene>
<dbReference type="UniPathway" id="UPA00193"/>
<comment type="similarity">
    <text evidence="14">Belongs to the formate--tetrahydrofolate ligase family.</text>
</comment>
<dbReference type="GO" id="GO:0005524">
    <property type="term" value="F:ATP binding"/>
    <property type="evidence" value="ECO:0007669"/>
    <property type="project" value="UniProtKB-KW"/>
</dbReference>
<keyword evidence="7" id="KW-0547">Nucleotide-binding</keyword>
<evidence type="ECO:0000256" key="11">
    <source>
        <dbReference type="ARBA" id="ARBA00023167"/>
    </source>
</evidence>
<evidence type="ECO:0000313" key="17">
    <source>
        <dbReference type="EMBL" id="ABP00542.1"/>
    </source>
</evidence>
<keyword evidence="9" id="KW-0067">ATP-binding</keyword>
<keyword evidence="4" id="KW-0554">One-carbon metabolism</keyword>
<dbReference type="STRING" id="436017.A4S9T0"/>
<dbReference type="OMA" id="KFWNLKC"/>
<comment type="pathway">
    <text evidence="1">One-carbon metabolism; tetrahydrofolate interconversion.</text>
</comment>
<keyword evidence="6" id="KW-0028">Amino-acid biosynthesis</keyword>
<evidence type="ECO:0000256" key="15">
    <source>
        <dbReference type="ARBA" id="ARBA00070564"/>
    </source>
</evidence>
<dbReference type="PROSITE" id="PS00721">
    <property type="entry name" value="FTHFS_1"/>
    <property type="match status" value="1"/>
</dbReference>
<comment type="catalytic activity">
    <reaction evidence="13">
        <text>(6R)-5,10-methylene-5,6,7,8-tetrahydrofolate + NADP(+) = (6R)-5,10-methenyltetrahydrofolate + NADPH</text>
        <dbReference type="Rhea" id="RHEA:22812"/>
        <dbReference type="ChEBI" id="CHEBI:15636"/>
        <dbReference type="ChEBI" id="CHEBI:57455"/>
        <dbReference type="ChEBI" id="CHEBI:57783"/>
        <dbReference type="ChEBI" id="CHEBI:58349"/>
        <dbReference type="EC" id="1.5.1.5"/>
    </reaction>
</comment>
<keyword evidence="5" id="KW-0436">Ligase</keyword>
<dbReference type="Gramene" id="ABP00542">
    <property type="protein sequence ID" value="ABP00542"/>
    <property type="gene ID" value="OSTLU_28303"/>
</dbReference>
<accession>A4S9T0</accession>
<keyword evidence="11" id="KW-0486">Methionine biosynthesis</keyword>